<dbReference type="Proteomes" id="UP000467252">
    <property type="component" value="Chromosome"/>
</dbReference>
<evidence type="ECO:0000313" key="1">
    <source>
        <dbReference type="EMBL" id="BBY83520.1"/>
    </source>
</evidence>
<dbReference type="EMBL" id="AP022599">
    <property type="protein sequence ID" value="BBY83520.1"/>
    <property type="molecule type" value="Genomic_DNA"/>
</dbReference>
<sequence>MTTAVRQITPVADTRSLSTLPRVDYGDAFLVDVASPLARSAEQWMRVILEDAPAVVRGRLLAGWKSLGLKADSDGPVLGWQIRASAPDYVLLGRDSWIGMPGELLLRRTEHGLLFATFLRFGNPIVRMVWAAARPTHVQTVASLLEDARRRTQSPSGGQG</sequence>
<evidence type="ECO:0008006" key="3">
    <source>
        <dbReference type="Google" id="ProtNLM"/>
    </source>
</evidence>
<name>A0A7I7UR51_MYCPV</name>
<gene>
    <name evidence="1" type="ORF">MPUL_46780</name>
</gene>
<evidence type="ECO:0000313" key="2">
    <source>
        <dbReference type="Proteomes" id="UP000467252"/>
    </source>
</evidence>
<organism evidence="1 2">
    <name type="scientific">Mycolicibacterium pulveris</name>
    <name type="common">Mycobacterium pulveris</name>
    <dbReference type="NCBI Taxonomy" id="36813"/>
    <lineage>
        <taxon>Bacteria</taxon>
        <taxon>Bacillati</taxon>
        <taxon>Actinomycetota</taxon>
        <taxon>Actinomycetes</taxon>
        <taxon>Mycobacteriales</taxon>
        <taxon>Mycobacteriaceae</taxon>
        <taxon>Mycolicibacterium</taxon>
    </lineage>
</organism>
<keyword evidence="2" id="KW-1185">Reference proteome</keyword>
<accession>A0A7I7UR51</accession>
<dbReference type="RefSeq" id="WP_163904417.1">
    <property type="nucleotide sequence ID" value="NZ_AP022599.1"/>
</dbReference>
<protein>
    <recommendedName>
        <fullName evidence="3">DUF2867 domain-containing protein</fullName>
    </recommendedName>
</protein>
<proteinExistence type="predicted"/>
<reference evidence="1 2" key="1">
    <citation type="journal article" date="2019" name="Emerg. Microbes Infect.">
        <title>Comprehensive subspecies identification of 175 nontuberculous mycobacteria species based on 7547 genomic profiles.</title>
        <authorList>
            <person name="Matsumoto Y."/>
            <person name="Kinjo T."/>
            <person name="Motooka D."/>
            <person name="Nabeya D."/>
            <person name="Jung N."/>
            <person name="Uechi K."/>
            <person name="Horii T."/>
            <person name="Iida T."/>
            <person name="Fujita J."/>
            <person name="Nakamura S."/>
        </authorList>
    </citation>
    <scope>NUCLEOTIDE SEQUENCE [LARGE SCALE GENOMIC DNA]</scope>
    <source>
        <strain evidence="1 2">JCM 6370</strain>
    </source>
</reference>
<dbReference type="AlphaFoldDB" id="A0A7I7UR51"/>